<dbReference type="GO" id="GO:0007423">
    <property type="term" value="P:sensory organ development"/>
    <property type="evidence" value="ECO:0007669"/>
    <property type="project" value="TreeGrafter"/>
</dbReference>
<keyword evidence="2" id="KW-0217">Developmental protein</keyword>
<dbReference type="GO" id="GO:0061564">
    <property type="term" value="P:axon development"/>
    <property type="evidence" value="ECO:0007669"/>
    <property type="project" value="TreeGrafter"/>
</dbReference>
<evidence type="ECO:0000313" key="10">
    <source>
        <dbReference type="EMBL" id="KAK6168960.1"/>
    </source>
</evidence>
<dbReference type="GO" id="GO:0000981">
    <property type="term" value="F:DNA-binding transcription factor activity, RNA polymerase II-specific"/>
    <property type="evidence" value="ECO:0007669"/>
    <property type="project" value="TreeGrafter"/>
</dbReference>
<keyword evidence="11" id="KW-1185">Reference proteome</keyword>
<organism evidence="10 11">
    <name type="scientific">Patella caerulea</name>
    <name type="common">Rayed Mediterranean limpet</name>
    <dbReference type="NCBI Taxonomy" id="87958"/>
    <lineage>
        <taxon>Eukaryota</taxon>
        <taxon>Metazoa</taxon>
        <taxon>Spiralia</taxon>
        <taxon>Lophotrochozoa</taxon>
        <taxon>Mollusca</taxon>
        <taxon>Gastropoda</taxon>
        <taxon>Patellogastropoda</taxon>
        <taxon>Patelloidea</taxon>
        <taxon>Patellidae</taxon>
        <taxon>Patella</taxon>
    </lineage>
</organism>
<evidence type="ECO:0000256" key="7">
    <source>
        <dbReference type="ARBA" id="ARBA00023242"/>
    </source>
</evidence>
<dbReference type="PANTHER" id="PTHR19290:SF162">
    <property type="entry name" value="TRANSCRIPTION FACTOR ATOH7"/>
    <property type="match status" value="1"/>
</dbReference>
<dbReference type="InterPro" id="IPR050359">
    <property type="entry name" value="bHLH_transcription_factors"/>
</dbReference>
<feature type="domain" description="BHLH" evidence="9">
    <location>
        <begin position="117"/>
        <end position="169"/>
    </location>
</feature>
<dbReference type="GO" id="GO:0046983">
    <property type="term" value="F:protein dimerization activity"/>
    <property type="evidence" value="ECO:0007669"/>
    <property type="project" value="InterPro"/>
</dbReference>
<dbReference type="CDD" id="cd19715">
    <property type="entry name" value="bHLH_TS_amos_like"/>
    <property type="match status" value="1"/>
</dbReference>
<dbReference type="PROSITE" id="PS50888">
    <property type="entry name" value="BHLH"/>
    <property type="match status" value="1"/>
</dbReference>
<evidence type="ECO:0000259" key="9">
    <source>
        <dbReference type="PROSITE" id="PS50888"/>
    </source>
</evidence>
<feature type="region of interest" description="Disordered" evidence="8">
    <location>
        <begin position="97"/>
        <end position="116"/>
    </location>
</feature>
<keyword evidence="5" id="KW-0805">Transcription regulation</keyword>
<keyword evidence="4" id="KW-0524">Neurogenesis</keyword>
<keyword evidence="3" id="KW-0221">Differentiation</keyword>
<dbReference type="GO" id="GO:0045944">
    <property type="term" value="P:positive regulation of transcription by RNA polymerase II"/>
    <property type="evidence" value="ECO:0007669"/>
    <property type="project" value="TreeGrafter"/>
</dbReference>
<dbReference type="FunFam" id="4.10.280.10:FF:000025">
    <property type="entry name" value="protein atonal homolog 7"/>
    <property type="match status" value="1"/>
</dbReference>
<dbReference type="AlphaFoldDB" id="A0AAN8IY82"/>
<dbReference type="Proteomes" id="UP001347796">
    <property type="component" value="Unassembled WGS sequence"/>
</dbReference>
<dbReference type="InterPro" id="IPR036638">
    <property type="entry name" value="HLH_DNA-bd_sf"/>
</dbReference>
<dbReference type="GO" id="GO:0005634">
    <property type="term" value="C:nucleus"/>
    <property type="evidence" value="ECO:0007669"/>
    <property type="project" value="UniProtKB-SubCell"/>
</dbReference>
<sequence>MDGNIRVKELTDNSFVSDSEYSSRNFLNFGPVSLELNVQEQSKANFTDSSDAELTPNTPLTSANSVQHFIFPDLQTVDINRFSEKQTSISKCKRNLKSEKVTGKGRSRGNPQEIQKRRRLAANARERKRMESLNVAFDKLRAVVPSIGKDRQLSKYDTLQMAQTYIAALKDLL</sequence>
<evidence type="ECO:0000256" key="3">
    <source>
        <dbReference type="ARBA" id="ARBA00022782"/>
    </source>
</evidence>
<evidence type="ECO:0000313" key="11">
    <source>
        <dbReference type="Proteomes" id="UP001347796"/>
    </source>
</evidence>
<evidence type="ECO:0000256" key="4">
    <source>
        <dbReference type="ARBA" id="ARBA00022902"/>
    </source>
</evidence>
<dbReference type="Pfam" id="PF00010">
    <property type="entry name" value="HLH"/>
    <property type="match status" value="1"/>
</dbReference>
<name>A0AAN8IY82_PATCE</name>
<evidence type="ECO:0000256" key="2">
    <source>
        <dbReference type="ARBA" id="ARBA00022473"/>
    </source>
</evidence>
<dbReference type="SMART" id="SM00353">
    <property type="entry name" value="HLH"/>
    <property type="match status" value="1"/>
</dbReference>
<dbReference type="InterPro" id="IPR011598">
    <property type="entry name" value="bHLH_dom"/>
</dbReference>
<gene>
    <name evidence="10" type="ORF">SNE40_020106</name>
</gene>
<dbReference type="PANTHER" id="PTHR19290">
    <property type="entry name" value="BASIC HELIX-LOOP-HELIX PROTEIN NEUROGENIN-RELATED"/>
    <property type="match status" value="1"/>
</dbReference>
<evidence type="ECO:0000256" key="1">
    <source>
        <dbReference type="ARBA" id="ARBA00004123"/>
    </source>
</evidence>
<comment type="subcellular location">
    <subcellularLocation>
        <location evidence="1">Nucleus</location>
    </subcellularLocation>
</comment>
<evidence type="ECO:0000256" key="5">
    <source>
        <dbReference type="ARBA" id="ARBA00023015"/>
    </source>
</evidence>
<dbReference type="SUPFAM" id="SSF47459">
    <property type="entry name" value="HLH, helix-loop-helix DNA-binding domain"/>
    <property type="match status" value="1"/>
</dbReference>
<comment type="caution">
    <text evidence="10">The sequence shown here is derived from an EMBL/GenBank/DDBJ whole genome shotgun (WGS) entry which is preliminary data.</text>
</comment>
<dbReference type="GO" id="GO:0070888">
    <property type="term" value="F:E-box binding"/>
    <property type="evidence" value="ECO:0007669"/>
    <property type="project" value="TreeGrafter"/>
</dbReference>
<evidence type="ECO:0000256" key="6">
    <source>
        <dbReference type="ARBA" id="ARBA00023163"/>
    </source>
</evidence>
<keyword evidence="7" id="KW-0539">Nucleus</keyword>
<protein>
    <recommendedName>
        <fullName evidence="9">BHLH domain-containing protein</fullName>
    </recommendedName>
</protein>
<accession>A0AAN8IY82</accession>
<proteinExistence type="predicted"/>
<evidence type="ECO:0000256" key="8">
    <source>
        <dbReference type="SAM" id="MobiDB-lite"/>
    </source>
</evidence>
<dbReference type="EMBL" id="JAZGQO010000015">
    <property type="protein sequence ID" value="KAK6168960.1"/>
    <property type="molecule type" value="Genomic_DNA"/>
</dbReference>
<reference evidence="10 11" key="1">
    <citation type="submission" date="2024-01" db="EMBL/GenBank/DDBJ databases">
        <title>The genome of the rayed Mediterranean limpet Patella caerulea (Linnaeus, 1758).</title>
        <authorList>
            <person name="Anh-Thu Weber A."/>
            <person name="Halstead-Nussloch G."/>
        </authorList>
    </citation>
    <scope>NUCLEOTIDE SEQUENCE [LARGE SCALE GENOMIC DNA]</scope>
    <source>
        <strain evidence="10">AATW-2023a</strain>
        <tissue evidence="10">Whole specimen</tissue>
    </source>
</reference>
<keyword evidence="6" id="KW-0804">Transcription</keyword>
<dbReference type="Gene3D" id="4.10.280.10">
    <property type="entry name" value="Helix-loop-helix DNA-binding domain"/>
    <property type="match status" value="1"/>
</dbReference>